<dbReference type="PROSITE" id="PS50106">
    <property type="entry name" value="PDZ"/>
    <property type="match status" value="1"/>
</dbReference>
<dbReference type="InterPro" id="IPR001478">
    <property type="entry name" value="PDZ"/>
</dbReference>
<protein>
    <submittedName>
        <fullName evidence="3">M61 family metallopeptidase</fullName>
    </submittedName>
</protein>
<name>A0A975FZS5_9CAUL</name>
<evidence type="ECO:0000259" key="2">
    <source>
        <dbReference type="PROSITE" id="PS50106"/>
    </source>
</evidence>
<feature type="domain" description="PDZ" evidence="2">
    <location>
        <begin position="530"/>
        <end position="609"/>
    </location>
</feature>
<gene>
    <name evidence="3" type="ORF">KCG34_22930</name>
</gene>
<evidence type="ECO:0000256" key="1">
    <source>
        <dbReference type="SAM" id="SignalP"/>
    </source>
</evidence>
<dbReference type="AlphaFoldDB" id="A0A975FZS5"/>
<dbReference type="SMART" id="SM00228">
    <property type="entry name" value="PDZ"/>
    <property type="match status" value="1"/>
</dbReference>
<dbReference type="EMBL" id="CP073078">
    <property type="protein sequence ID" value="QUD87863.1"/>
    <property type="molecule type" value="Genomic_DNA"/>
</dbReference>
<sequence length="645" mass="71398">MSLKSVLVATVGAFALTMPLAAFAAPALPQPATPTQPIPEPKDVPYPGVIDLKVDATDLPHAIMSVHETVPVQGAGPITLILPQWLPGNHSPTGTIDKFAGFIATAGGKRIEWVRDPVNVYAFHLDVPAGASALDLDFQFLSPVSTREGRVVMTPQMLNVEWNSVALYPAGHFSRQITVRPQVRLPEGFTPATALEVDSKVGDIVSYKPVDFAKLVDSPLIAGRYYKSFDLDPGGPARVSLDVITDRPEQLDAKAEQIEAHKNLVRQAYRLFGSHHYDHYDFLLSLSDRMGGEGLEHHQSSEDGTTPRYFLDWDKTAPARDLLAHEFTHSWNGKFRRPADLWTPTFDTPMRDSLLWVYEGQTQYWGYVLAARAGLWTKQEALDAIALTAATYDGRIGRAWRQLEDTTNDPIIAERRPLSWLSWQRSEDYYSEGQLIWLDADTLIRQLSGGKRSLDDFAKTFFGVDDGSYVTRTYDFDAVVQALNAVQPYDWANFLKARLDGHGPGAPLDGLARGGYKLVYTDTPSEFQKSAEMMRKITDLTFSIGVTIGREGMLTQVIWDSAAFKAGLTEGSQIVAVNGEAFSADDLKDAIKASAASGSPIELLIKNKDEYRTVRIDYRGGLRYPHLERTAGQPARLDEILAARK</sequence>
<reference evidence="3" key="1">
    <citation type="submission" date="2021-04" db="EMBL/GenBank/DDBJ databases">
        <title>The complete genome sequence of Caulobacter sp. S6.</title>
        <authorList>
            <person name="Tang Y."/>
            <person name="Ouyang W."/>
            <person name="Liu Q."/>
            <person name="Huang B."/>
            <person name="Guo Z."/>
            <person name="Lei P."/>
        </authorList>
    </citation>
    <scope>NUCLEOTIDE SEQUENCE</scope>
    <source>
        <strain evidence="3">S6</strain>
    </source>
</reference>
<dbReference type="Gene3D" id="2.60.40.3650">
    <property type="match status" value="1"/>
</dbReference>
<dbReference type="Gene3D" id="2.30.42.10">
    <property type="match status" value="1"/>
</dbReference>
<evidence type="ECO:0000313" key="3">
    <source>
        <dbReference type="EMBL" id="QUD87863.1"/>
    </source>
</evidence>
<evidence type="ECO:0000313" key="4">
    <source>
        <dbReference type="Proteomes" id="UP000676409"/>
    </source>
</evidence>
<dbReference type="Gene3D" id="1.10.390.10">
    <property type="entry name" value="Neutral Protease Domain 2"/>
    <property type="match status" value="1"/>
</dbReference>
<dbReference type="SUPFAM" id="SSF50156">
    <property type="entry name" value="PDZ domain-like"/>
    <property type="match status" value="1"/>
</dbReference>
<feature type="chain" id="PRO_5038112323" evidence="1">
    <location>
        <begin position="25"/>
        <end position="645"/>
    </location>
</feature>
<feature type="signal peptide" evidence="1">
    <location>
        <begin position="1"/>
        <end position="24"/>
    </location>
</feature>
<accession>A0A975FZS5</accession>
<dbReference type="KEGG" id="caul:KCG34_22930"/>
<dbReference type="PIRSF" id="PIRSF016493">
    <property type="entry name" value="Glycyl_aminpptds"/>
    <property type="match status" value="1"/>
</dbReference>
<keyword evidence="4" id="KW-1185">Reference proteome</keyword>
<dbReference type="Proteomes" id="UP000676409">
    <property type="component" value="Chromosome"/>
</dbReference>
<dbReference type="InterPro" id="IPR027268">
    <property type="entry name" value="Peptidase_M4/M1_CTD_sf"/>
</dbReference>
<dbReference type="InterPro" id="IPR007963">
    <property type="entry name" value="Peptidase_M61_catalytic"/>
</dbReference>
<dbReference type="InterPro" id="IPR024191">
    <property type="entry name" value="Peptidase_M61"/>
</dbReference>
<dbReference type="RefSeq" id="WP_211937914.1">
    <property type="nucleotide sequence ID" value="NZ_CP073078.1"/>
</dbReference>
<organism evidence="3 4">
    <name type="scientific">Phenylobacterium montanum</name>
    <dbReference type="NCBI Taxonomy" id="2823693"/>
    <lineage>
        <taxon>Bacteria</taxon>
        <taxon>Pseudomonadati</taxon>
        <taxon>Pseudomonadota</taxon>
        <taxon>Alphaproteobacteria</taxon>
        <taxon>Caulobacterales</taxon>
        <taxon>Caulobacteraceae</taxon>
        <taxon>Phenylobacterium</taxon>
    </lineage>
</organism>
<dbReference type="InterPro" id="IPR040756">
    <property type="entry name" value="Peptidase_M61_N"/>
</dbReference>
<keyword evidence="1" id="KW-0732">Signal</keyword>
<proteinExistence type="predicted"/>
<dbReference type="Pfam" id="PF17899">
    <property type="entry name" value="Peptidase_M61_N"/>
    <property type="match status" value="1"/>
</dbReference>
<dbReference type="InterPro" id="IPR036034">
    <property type="entry name" value="PDZ_sf"/>
</dbReference>
<dbReference type="Pfam" id="PF05299">
    <property type="entry name" value="Peptidase_M61"/>
    <property type="match status" value="1"/>
</dbReference>